<feature type="active site" description="Phosphocysteine intermediate; for EIIB activity" evidence="11">
    <location>
        <position position="591"/>
    </location>
</feature>
<dbReference type="InterPro" id="IPR018113">
    <property type="entry name" value="PTrfase_EIIB_Cys"/>
</dbReference>
<dbReference type="InterPro" id="IPR050429">
    <property type="entry name" value="PTS_Glucose_EIICBA"/>
</dbReference>
<evidence type="ECO:0000256" key="12">
    <source>
        <dbReference type="SAM" id="Phobius"/>
    </source>
</evidence>
<sequence length="834" mass="92385">MQFLQVNKINLLSLKSKLKDHKWKLFARPKGKANHNSGKGRRLLSKLSGAFLLPIAIMSVAGLFLGIGAAIASNANGINGLKIFGNFLQAIGNPVFGALPLLFAAGFVIAFADDAGVAVFSVIIAYLVFVNIQQAFIYPINTETKAIETLTDGTIKTHTIKTLIGYDILWTNGALSGRDPSAMKGIVGDSLGFKSLQTSVFGGIIVGLIVAFLYRKFNAIKFWAVFNFFAGKRFIPIISVLAMVPLAFLFLIFWPWLGQGLAVFGDALSKAVYIDSFIYGYVARSLVPFGLHHVFYSALWYTQVGGDLSAQYANFLNAGNVIIDPLTNAPVISQQNGSGVQHWIWSLENEQNVWQGDSTISLQVVKQTFNDVTFRIGANGENQTLEIYAFIQNHFNTRVGRFLQGSFTVMQVGLPAAAFAMVMAAPKDKRKIAISATLPAAFTSFLTGITESIEFTFLFLSSFLFWGVHAFLEGLSFLLMNVLSVHLARSFSGGIIDMIVYGIIPVQKGTNFWWAYVVGLCYGPLYYFIFYYYIKWKDLATPGRGDNIKLFSKVDFKNKKSKNDSEKLDPKLMKIIDGMGGFENILVYENCASRLRYDVKDTSKISQDKLKEAGAFGVQIIGDNHVQAIFGPSAAPLNAQISKYKDEYKTNPDKFQKSEISEKIEITKSENQLNKIEKLETPLVVKSPILGHIRHLNEINDGVFSKGLLGQGIVITPSEKSGVVKIYSPVNGILETVMDSKHAYGITTKDEIKFLLHIGIDTVNLKGKGFKTIVKQGDRVKQGQLLGAYSLDYLKSKVEKTDLILILLDESKYKNILDLEYKFVNPKDQIFKVD</sequence>
<organism evidence="16 17">
    <name type="scientific">Mycoplasmopsis agassizii</name>
    <dbReference type="NCBI Taxonomy" id="33922"/>
    <lineage>
        <taxon>Bacteria</taxon>
        <taxon>Bacillati</taxon>
        <taxon>Mycoplasmatota</taxon>
        <taxon>Mycoplasmoidales</taxon>
        <taxon>Metamycoplasmataceae</taxon>
        <taxon>Mycoplasmopsis</taxon>
    </lineage>
</organism>
<dbReference type="Pfam" id="PF00358">
    <property type="entry name" value="PTS_EIIA_1"/>
    <property type="match status" value="1"/>
</dbReference>
<evidence type="ECO:0000256" key="8">
    <source>
        <dbReference type="ARBA" id="ARBA00022777"/>
    </source>
</evidence>
<dbReference type="InterPro" id="IPR036878">
    <property type="entry name" value="Glu_permease_IIB"/>
</dbReference>
<dbReference type="PROSITE" id="PS51098">
    <property type="entry name" value="PTS_EIIB_TYPE_1"/>
    <property type="match status" value="1"/>
</dbReference>
<dbReference type="Proteomes" id="UP000216943">
    <property type="component" value="Unassembled WGS sequence"/>
</dbReference>
<evidence type="ECO:0000256" key="2">
    <source>
        <dbReference type="ARBA" id="ARBA00022448"/>
    </source>
</evidence>
<keyword evidence="4" id="KW-0762">Sugar transport</keyword>
<dbReference type="PANTHER" id="PTHR30009">
    <property type="entry name" value="CYTOCHROME C-TYPE SYNTHESIS PROTEIN AND PTS TRANSMEMBRANE COMPONENT"/>
    <property type="match status" value="1"/>
</dbReference>
<dbReference type="OrthoDB" id="9764327at2"/>
<dbReference type="InterPro" id="IPR001127">
    <property type="entry name" value="PTS_EIIA_1_perm"/>
</dbReference>
<keyword evidence="10 12" id="KW-0472">Membrane</keyword>
<dbReference type="Pfam" id="PF00367">
    <property type="entry name" value="PTS_EIIB"/>
    <property type="match status" value="1"/>
</dbReference>
<evidence type="ECO:0000259" key="14">
    <source>
        <dbReference type="PROSITE" id="PS51098"/>
    </source>
</evidence>
<feature type="domain" description="PTS EIIC type-1" evidence="15">
    <location>
        <begin position="38"/>
        <end position="546"/>
    </location>
</feature>
<evidence type="ECO:0000256" key="11">
    <source>
        <dbReference type="PROSITE-ProRule" id="PRU00421"/>
    </source>
</evidence>
<evidence type="ECO:0000256" key="4">
    <source>
        <dbReference type="ARBA" id="ARBA00022597"/>
    </source>
</evidence>
<feature type="transmembrane region" description="Helical" evidence="12">
    <location>
        <begin position="402"/>
        <end position="425"/>
    </location>
</feature>
<dbReference type="SUPFAM" id="SSF51261">
    <property type="entry name" value="Duplicated hybrid motif"/>
    <property type="match status" value="1"/>
</dbReference>
<evidence type="ECO:0000313" key="17">
    <source>
        <dbReference type="Proteomes" id="UP000216943"/>
    </source>
</evidence>
<proteinExistence type="predicted"/>
<keyword evidence="9 12" id="KW-1133">Transmembrane helix</keyword>
<evidence type="ECO:0000256" key="6">
    <source>
        <dbReference type="ARBA" id="ARBA00022683"/>
    </source>
</evidence>
<feature type="transmembrane region" description="Helical" evidence="12">
    <location>
        <begin position="196"/>
        <end position="214"/>
    </location>
</feature>
<feature type="transmembrane region" description="Helical" evidence="12">
    <location>
        <begin position="512"/>
        <end position="534"/>
    </location>
</feature>
<keyword evidence="7 12" id="KW-0812">Transmembrane</keyword>
<evidence type="ECO:0000256" key="3">
    <source>
        <dbReference type="ARBA" id="ARBA00022475"/>
    </source>
</evidence>
<dbReference type="InterPro" id="IPR001996">
    <property type="entry name" value="PTS_IIB_1"/>
</dbReference>
<feature type="domain" description="PTS EIIA type-1" evidence="13">
    <location>
        <begin position="701"/>
        <end position="809"/>
    </location>
</feature>
<accession>A0A269TJD4</accession>
<keyword evidence="6" id="KW-0598">Phosphotransferase system</keyword>
<feature type="transmembrane region" description="Helical" evidence="12">
    <location>
        <begin position="49"/>
        <end position="71"/>
    </location>
</feature>
<dbReference type="PROSITE" id="PS51093">
    <property type="entry name" value="PTS_EIIA_TYPE_1"/>
    <property type="match status" value="1"/>
</dbReference>
<dbReference type="GO" id="GO:0090563">
    <property type="term" value="F:protein-phosphocysteine-sugar phosphotransferase activity"/>
    <property type="evidence" value="ECO:0007669"/>
    <property type="project" value="TreeGrafter"/>
</dbReference>
<dbReference type="CDD" id="cd00212">
    <property type="entry name" value="PTS_IIB_glc"/>
    <property type="match status" value="1"/>
</dbReference>
<dbReference type="AlphaFoldDB" id="A0A269TJD4"/>
<dbReference type="GO" id="GO:0008982">
    <property type="term" value="F:protein-N(PI)-phosphohistidine-sugar phosphotransferase activity"/>
    <property type="evidence" value="ECO:0007669"/>
    <property type="project" value="InterPro"/>
</dbReference>
<dbReference type="GO" id="GO:0005886">
    <property type="term" value="C:plasma membrane"/>
    <property type="evidence" value="ECO:0007669"/>
    <property type="project" value="UniProtKB-SubCell"/>
</dbReference>
<dbReference type="GO" id="GO:0016301">
    <property type="term" value="F:kinase activity"/>
    <property type="evidence" value="ECO:0007669"/>
    <property type="project" value="UniProtKB-KW"/>
</dbReference>
<evidence type="ECO:0000256" key="9">
    <source>
        <dbReference type="ARBA" id="ARBA00022989"/>
    </source>
</evidence>
<protein>
    <submittedName>
        <fullName evidence="16">Uncharacterized protein</fullName>
    </submittedName>
</protein>
<dbReference type="SUPFAM" id="SSF55604">
    <property type="entry name" value="Glucose permease domain IIB"/>
    <property type="match status" value="1"/>
</dbReference>
<dbReference type="InterPro" id="IPR013013">
    <property type="entry name" value="PTS_EIIC_1"/>
</dbReference>
<evidence type="ECO:0000313" key="16">
    <source>
        <dbReference type="EMBL" id="PAK21497.1"/>
    </source>
</evidence>
<dbReference type="RefSeq" id="WP_095334666.1">
    <property type="nucleotide sequence ID" value="NZ_NQNY01000004.1"/>
</dbReference>
<reference evidence="17" key="1">
    <citation type="submission" date="2017-08" db="EMBL/GenBank/DDBJ databases">
        <authorList>
            <person name="Alvarez-Ponce D."/>
            <person name="Weitzman C.L."/>
            <person name="Tillett R.L."/>
            <person name="Sandmeier F.C."/>
            <person name="Tracy C.R."/>
        </authorList>
    </citation>
    <scope>NUCLEOTIDE SEQUENCE [LARGE SCALE GENOMIC DNA]</scope>
    <source>
        <strain evidence="17">723</strain>
    </source>
</reference>
<keyword evidence="3" id="KW-1003">Cell membrane</keyword>
<feature type="transmembrane region" description="Helical" evidence="12">
    <location>
        <begin position="91"/>
        <end position="112"/>
    </location>
</feature>
<dbReference type="EMBL" id="NQNY01000004">
    <property type="protein sequence ID" value="PAK21497.1"/>
    <property type="molecule type" value="Genomic_DNA"/>
</dbReference>
<dbReference type="PROSITE" id="PS51103">
    <property type="entry name" value="PTS_EIIC_TYPE_1"/>
    <property type="match status" value="1"/>
</dbReference>
<dbReference type="PANTHER" id="PTHR30009:SF20">
    <property type="entry name" value="PTS SYSTEM GLUCOSE-SPECIFIC EIICB COMPONENT-RELATED"/>
    <property type="match status" value="1"/>
</dbReference>
<feature type="transmembrane region" description="Helical" evidence="12">
    <location>
        <begin position="119"/>
        <end position="140"/>
    </location>
</feature>
<evidence type="ECO:0000256" key="7">
    <source>
        <dbReference type="ARBA" id="ARBA00022692"/>
    </source>
</evidence>
<dbReference type="InterPro" id="IPR003352">
    <property type="entry name" value="PTS_EIIC"/>
</dbReference>
<feature type="transmembrane region" description="Helical" evidence="12">
    <location>
        <begin position="455"/>
        <end position="480"/>
    </location>
</feature>
<keyword evidence="2" id="KW-0813">Transport</keyword>
<gene>
    <name evidence="16" type="ORF">CJJ23_01755</name>
</gene>
<feature type="domain" description="PTS EIIB type-1" evidence="14">
    <location>
        <begin position="569"/>
        <end position="651"/>
    </location>
</feature>
<keyword evidence="5" id="KW-0808">Transferase</keyword>
<dbReference type="InterPro" id="IPR011055">
    <property type="entry name" value="Dup_hybrid_motif"/>
</dbReference>
<comment type="caution">
    <text evidence="16">The sequence shown here is derived from an EMBL/GenBank/DDBJ whole genome shotgun (WGS) entry which is preliminary data.</text>
</comment>
<evidence type="ECO:0000256" key="5">
    <source>
        <dbReference type="ARBA" id="ARBA00022679"/>
    </source>
</evidence>
<evidence type="ECO:0000259" key="13">
    <source>
        <dbReference type="PROSITE" id="PS51093"/>
    </source>
</evidence>
<name>A0A269TJD4_9BACT</name>
<evidence type="ECO:0000259" key="15">
    <source>
        <dbReference type="PROSITE" id="PS51103"/>
    </source>
</evidence>
<evidence type="ECO:0000256" key="10">
    <source>
        <dbReference type="ARBA" id="ARBA00023136"/>
    </source>
</evidence>
<feature type="transmembrane region" description="Helical" evidence="12">
    <location>
        <begin position="234"/>
        <end position="257"/>
    </location>
</feature>
<dbReference type="Gene3D" id="3.30.1360.60">
    <property type="entry name" value="Glucose permease domain IIB"/>
    <property type="match status" value="1"/>
</dbReference>
<dbReference type="Gene3D" id="2.70.70.10">
    <property type="entry name" value="Glucose Permease (Domain IIA)"/>
    <property type="match status" value="1"/>
</dbReference>
<comment type="subcellular location">
    <subcellularLocation>
        <location evidence="1">Cell membrane</location>
        <topology evidence="1">Multi-pass membrane protein</topology>
    </subcellularLocation>
</comment>
<evidence type="ECO:0000256" key="1">
    <source>
        <dbReference type="ARBA" id="ARBA00004651"/>
    </source>
</evidence>
<keyword evidence="8" id="KW-0418">Kinase</keyword>
<dbReference type="GO" id="GO:0009401">
    <property type="term" value="P:phosphoenolpyruvate-dependent sugar phosphotransferase system"/>
    <property type="evidence" value="ECO:0007669"/>
    <property type="project" value="UniProtKB-KW"/>
</dbReference>
<dbReference type="NCBIfam" id="TIGR00830">
    <property type="entry name" value="PTBA"/>
    <property type="match status" value="1"/>
</dbReference>
<feature type="transmembrane region" description="Helical" evidence="12">
    <location>
        <begin position="487"/>
        <end position="506"/>
    </location>
</feature>
<dbReference type="Pfam" id="PF02378">
    <property type="entry name" value="PTS_EIIC"/>
    <property type="match status" value="1"/>
</dbReference>